<keyword evidence="1" id="KW-0472">Membrane</keyword>
<feature type="transmembrane region" description="Helical" evidence="1">
    <location>
        <begin position="81"/>
        <end position="103"/>
    </location>
</feature>
<gene>
    <name evidence="2" type="ORF">H0185_18730</name>
</gene>
<sequence>MQIFATFDHSHYLELAIRKLEQEEVKDIFAVPLDNRTENPKLFDTLHQSDGISLINKGMFLAVIFSVIGASRGFLLEWGPIYWGLIGAGGGFILGFIIDMILVKIKNKKSKKIKGKKSEVILIIDCKEDEGEKVEKILWDHLALGLAKVK</sequence>
<protein>
    <recommendedName>
        <fullName evidence="4">DUF1269 domain-containing protein</fullName>
    </recommendedName>
</protein>
<evidence type="ECO:0008006" key="4">
    <source>
        <dbReference type="Google" id="ProtNLM"/>
    </source>
</evidence>
<keyword evidence="3" id="KW-1185">Reference proteome</keyword>
<dbReference type="Proteomes" id="UP000769780">
    <property type="component" value="Unassembled WGS sequence"/>
</dbReference>
<organism evidence="2 3">
    <name type="scientific">Mesobacillus maritimus</name>
    <dbReference type="NCBI Taxonomy" id="1643336"/>
    <lineage>
        <taxon>Bacteria</taxon>
        <taxon>Bacillati</taxon>
        <taxon>Bacillota</taxon>
        <taxon>Bacilli</taxon>
        <taxon>Bacillales</taxon>
        <taxon>Bacillaceae</taxon>
        <taxon>Mesobacillus</taxon>
    </lineage>
</organism>
<reference evidence="2 3" key="1">
    <citation type="submission" date="2020-07" db="EMBL/GenBank/DDBJ databases">
        <title>Fungal Genomes of the International Space Station.</title>
        <authorList>
            <person name="Seuylemezian A."/>
            <person name="Singh N.K."/>
            <person name="Wood J."/>
            <person name="Venkateswaran K."/>
        </authorList>
    </citation>
    <scope>NUCLEOTIDE SEQUENCE [LARGE SCALE GENOMIC DNA]</scope>
    <source>
        <strain evidence="2 3">PL-B2</strain>
    </source>
</reference>
<evidence type="ECO:0000256" key="1">
    <source>
        <dbReference type="SAM" id="Phobius"/>
    </source>
</evidence>
<keyword evidence="1" id="KW-0812">Transmembrane</keyword>
<evidence type="ECO:0000313" key="3">
    <source>
        <dbReference type="Proteomes" id="UP000769780"/>
    </source>
</evidence>
<comment type="caution">
    <text evidence="2">The sequence shown here is derived from an EMBL/GenBank/DDBJ whole genome shotgun (WGS) entry which is preliminary data.</text>
</comment>
<accession>A0ABS7K9L9</accession>
<evidence type="ECO:0000313" key="2">
    <source>
        <dbReference type="EMBL" id="MBY0098805.1"/>
    </source>
</evidence>
<name>A0ABS7K9L9_9BACI</name>
<dbReference type="RefSeq" id="WP_221875022.1">
    <property type="nucleotide sequence ID" value="NZ_JACWFH010000027.1"/>
</dbReference>
<keyword evidence="1" id="KW-1133">Transmembrane helix</keyword>
<dbReference type="EMBL" id="JACWFH010000027">
    <property type="protein sequence ID" value="MBY0098805.1"/>
    <property type="molecule type" value="Genomic_DNA"/>
</dbReference>
<feature type="transmembrane region" description="Helical" evidence="1">
    <location>
        <begin position="58"/>
        <end position="75"/>
    </location>
</feature>
<proteinExistence type="predicted"/>